<evidence type="ECO:0000313" key="3">
    <source>
        <dbReference type="EMBL" id="AOH39102.1"/>
    </source>
</evidence>
<keyword evidence="1" id="KW-0812">Transmembrane</keyword>
<organism evidence="3 4">
    <name type="scientific">Dialister pneumosintes</name>
    <dbReference type="NCBI Taxonomy" id="39950"/>
    <lineage>
        <taxon>Bacteria</taxon>
        <taxon>Bacillati</taxon>
        <taxon>Bacillota</taxon>
        <taxon>Negativicutes</taxon>
        <taxon>Veillonellales</taxon>
        <taxon>Veillonellaceae</taxon>
        <taxon>Dialister</taxon>
    </lineage>
</organism>
<dbReference type="PANTHER" id="PTHR33371">
    <property type="entry name" value="INTERMEMBRANE PHOSPHOLIPID TRANSPORT SYSTEM BINDING PROTEIN MLAD-RELATED"/>
    <property type="match status" value="1"/>
</dbReference>
<dbReference type="Proteomes" id="UP000094757">
    <property type="component" value="Chromosome"/>
</dbReference>
<sequence length="382" mass="41096">MKWSTETKVGAFAFVGIILFSGMMFELSSMVLFGKKGFEVTGCFTEAEGIEPGNPIHYVGVEVGRVDKVAVKNGEAVLTLRFYDGSEVPVDAEFSVQESSIMGGKYIKVNGGHLNNGILKSGAVIHGDGGNTINTAMNKLDKLIDTAQIMVNGINAIVADPNSQGSVKSTLRNVDLMTQNLTFLTEQGIAIANEVDTMAAQMNSLLYQFNGDGKAVEDARAILDNLAVTSANARNLSGQAQQVSGKLSSFTSKDHLDVQGTLLYNTKNSEFSPDFNIRIGGDTFMRLGVESLGNGSLVDAVVGNKKSKFDFYGGIIRSKFGGGVSYKNKDWNFNADIYDPNNLTLRLRGGRAISSNVYVIGQSIFPHSREGGGEYFGIGYMY</sequence>
<keyword evidence="1" id="KW-1133">Transmembrane helix</keyword>
<dbReference type="Pfam" id="PF02470">
    <property type="entry name" value="MlaD"/>
    <property type="match status" value="1"/>
</dbReference>
<feature type="domain" description="Mce/MlaD" evidence="2">
    <location>
        <begin position="38"/>
        <end position="111"/>
    </location>
</feature>
<proteinExistence type="predicted"/>
<dbReference type="EMBL" id="CP017037">
    <property type="protein sequence ID" value="AOH39102.1"/>
    <property type="molecule type" value="Genomic_DNA"/>
</dbReference>
<dbReference type="KEGG" id="dpn:BCB69_03445"/>
<evidence type="ECO:0000256" key="1">
    <source>
        <dbReference type="SAM" id="Phobius"/>
    </source>
</evidence>
<reference evidence="4" key="1">
    <citation type="submission" date="2016-08" db="EMBL/GenBank/DDBJ databases">
        <authorList>
            <person name="Holder M.E."/>
            <person name="Ajami N.J."/>
            <person name="Petrosino J.F."/>
        </authorList>
    </citation>
    <scope>NUCLEOTIDE SEQUENCE [LARGE SCALE GENOMIC DNA]</scope>
    <source>
        <strain evidence="4">F0677</strain>
    </source>
</reference>
<dbReference type="RefSeq" id="WP_069177008.1">
    <property type="nucleotide sequence ID" value="NZ_CP017037.1"/>
</dbReference>
<name>A0A1B3WDS1_9FIRM</name>
<evidence type="ECO:0000313" key="4">
    <source>
        <dbReference type="Proteomes" id="UP000094757"/>
    </source>
</evidence>
<evidence type="ECO:0000259" key="2">
    <source>
        <dbReference type="Pfam" id="PF02470"/>
    </source>
</evidence>
<dbReference type="AlphaFoldDB" id="A0A1B3WDS1"/>
<dbReference type="STRING" id="39950.BCB69_03445"/>
<dbReference type="PANTHER" id="PTHR33371:SF4">
    <property type="entry name" value="INTERMEMBRANE PHOSPHOLIPID TRANSPORT SYSTEM BINDING PROTEIN MLAD"/>
    <property type="match status" value="1"/>
</dbReference>
<dbReference type="InterPro" id="IPR003399">
    <property type="entry name" value="Mce/MlaD"/>
</dbReference>
<feature type="transmembrane region" description="Helical" evidence="1">
    <location>
        <begin position="12"/>
        <end position="33"/>
    </location>
</feature>
<keyword evidence="1" id="KW-0472">Membrane</keyword>
<gene>
    <name evidence="3" type="ORF">BCB69_03445</name>
</gene>
<protein>
    <submittedName>
        <fullName evidence="3">Mammalian cell entry protein</fullName>
    </submittedName>
</protein>
<dbReference type="InterPro" id="IPR052336">
    <property type="entry name" value="MlaD_Phospholipid_Transporter"/>
</dbReference>
<accession>A0A1B3WDS1</accession>